<comment type="catalytic activity">
    <reaction evidence="7 8">
        <text>heme b + 2 H(+) = protoporphyrin IX + Fe(2+)</text>
        <dbReference type="Rhea" id="RHEA:22584"/>
        <dbReference type="ChEBI" id="CHEBI:15378"/>
        <dbReference type="ChEBI" id="CHEBI:29033"/>
        <dbReference type="ChEBI" id="CHEBI:57306"/>
        <dbReference type="ChEBI" id="CHEBI:60344"/>
        <dbReference type="EC" id="4.98.1.1"/>
    </reaction>
</comment>
<keyword evidence="10" id="KW-1185">Reference proteome</keyword>
<protein>
    <recommendedName>
        <fullName evidence="7 8">Ferrochelatase</fullName>
        <ecNumber evidence="7 8">4.98.1.1</ecNumber>
    </recommendedName>
    <alternativeName>
        <fullName evidence="7">Heme synthase</fullName>
    </alternativeName>
    <alternativeName>
        <fullName evidence="7">Protoheme ferro-lyase</fullName>
    </alternativeName>
</protein>
<comment type="caution">
    <text evidence="9">The sequence shown here is derived from an EMBL/GenBank/DDBJ whole genome shotgun (WGS) entry which is preliminary data.</text>
</comment>
<sequence>MIALNENDHWGEEDKLQKRIGVLLVNLGTPEGTDYRSIRRYLSQFLSDRRVIEIPPWLWQPILQGPILTFRPRRLSKSYERVWDKTENKSPLAVVTKRQAEKVQDYFNKQNVLIDWAMRYGQPSIAKKLDYLKSKDCNHILILSLYPQYSATTTATVNDAVFKHLMTYRMQPAVRTTFSFAQDPIYIAALKQNIEQKLSEYKHRPEQILLSFHGLPQRYVNAGDPYEQDCQATATALRLAMGKTEPEMPLVYQSRFGPDKWLEPNITDIIEKSLQQGIKRLAVVAPGFMADCLETMDEINHEYRHLFMSKGGEEFMYIPCLNDSLIAINMLHKLITKEIQGWIS</sequence>
<evidence type="ECO:0000313" key="9">
    <source>
        <dbReference type="EMBL" id="MDI2091745.1"/>
    </source>
</evidence>
<keyword evidence="5 7" id="KW-0627">Porphyrin biosynthesis</keyword>
<dbReference type="SUPFAM" id="SSF53800">
    <property type="entry name" value="Chelatase"/>
    <property type="match status" value="1"/>
</dbReference>
<evidence type="ECO:0000256" key="3">
    <source>
        <dbReference type="ARBA" id="ARBA00023133"/>
    </source>
</evidence>
<feature type="binding site" evidence="7">
    <location>
        <position position="294"/>
    </location>
    <ligand>
        <name>Fe(2+)</name>
        <dbReference type="ChEBI" id="CHEBI:29033"/>
    </ligand>
</feature>
<proteinExistence type="inferred from homology"/>
<dbReference type="PROSITE" id="PS00534">
    <property type="entry name" value="FERROCHELATASE"/>
    <property type="match status" value="1"/>
</dbReference>
<dbReference type="HAMAP" id="MF_00323">
    <property type="entry name" value="Ferrochelatase"/>
    <property type="match status" value="1"/>
</dbReference>
<dbReference type="EMBL" id="JASBAO010000001">
    <property type="protein sequence ID" value="MDI2091745.1"/>
    <property type="molecule type" value="Genomic_DNA"/>
</dbReference>
<comment type="function">
    <text evidence="7 8">Catalyzes the ferrous insertion into protoporphyrin IX.</text>
</comment>
<keyword evidence="7 8" id="KW-0963">Cytoplasm</keyword>
<dbReference type="Proteomes" id="UP001431634">
    <property type="component" value="Unassembled WGS sequence"/>
</dbReference>
<keyword evidence="7" id="KW-0479">Metal-binding</keyword>
<feature type="binding site" evidence="7">
    <location>
        <position position="213"/>
    </location>
    <ligand>
        <name>Fe(2+)</name>
        <dbReference type="ChEBI" id="CHEBI:29033"/>
    </ligand>
</feature>
<keyword evidence="4 7" id="KW-0456">Lyase</keyword>
<comment type="pathway">
    <text evidence="7 8">Porphyrin-containing compound metabolism; protoheme biosynthesis; protoheme from protoporphyrin-IX: step 1/1.</text>
</comment>
<evidence type="ECO:0000256" key="6">
    <source>
        <dbReference type="ARBA" id="ARBA00024536"/>
    </source>
</evidence>
<dbReference type="PANTHER" id="PTHR11108">
    <property type="entry name" value="FERROCHELATASE"/>
    <property type="match status" value="1"/>
</dbReference>
<dbReference type="PANTHER" id="PTHR11108:SF1">
    <property type="entry name" value="FERROCHELATASE, MITOCHONDRIAL"/>
    <property type="match status" value="1"/>
</dbReference>
<evidence type="ECO:0000256" key="1">
    <source>
        <dbReference type="ARBA" id="ARBA00007718"/>
    </source>
</evidence>
<evidence type="ECO:0000256" key="5">
    <source>
        <dbReference type="ARBA" id="ARBA00023244"/>
    </source>
</evidence>
<comment type="catalytic activity">
    <reaction evidence="6">
        <text>Fe-coproporphyrin III + 2 H(+) = coproporphyrin III + Fe(2+)</text>
        <dbReference type="Rhea" id="RHEA:49572"/>
        <dbReference type="ChEBI" id="CHEBI:15378"/>
        <dbReference type="ChEBI" id="CHEBI:29033"/>
        <dbReference type="ChEBI" id="CHEBI:68438"/>
        <dbReference type="ChEBI" id="CHEBI:131725"/>
        <dbReference type="EC" id="4.99.1.9"/>
    </reaction>
    <physiologicalReaction direction="right-to-left" evidence="6">
        <dbReference type="Rhea" id="RHEA:49574"/>
    </physiologicalReaction>
</comment>
<dbReference type="InterPro" id="IPR033644">
    <property type="entry name" value="Ferrochelatase_C"/>
</dbReference>
<dbReference type="CDD" id="cd03411">
    <property type="entry name" value="Ferrochelatase_N"/>
    <property type="match status" value="1"/>
</dbReference>
<evidence type="ECO:0000256" key="4">
    <source>
        <dbReference type="ARBA" id="ARBA00023239"/>
    </source>
</evidence>
<dbReference type="EC" id="4.98.1.1" evidence="7 8"/>
<evidence type="ECO:0000256" key="8">
    <source>
        <dbReference type="RuleBase" id="RU000607"/>
    </source>
</evidence>
<comment type="subcellular location">
    <subcellularLocation>
        <location evidence="7 8">Cytoplasm</location>
    </subcellularLocation>
</comment>
<dbReference type="InterPro" id="IPR019772">
    <property type="entry name" value="Ferrochelatase_AS"/>
</dbReference>
<evidence type="ECO:0000256" key="2">
    <source>
        <dbReference type="ARBA" id="ARBA00023004"/>
    </source>
</evidence>
<dbReference type="NCBIfam" id="TIGR00109">
    <property type="entry name" value="hemH"/>
    <property type="match status" value="1"/>
</dbReference>
<organism evidence="9 10">
    <name type="scientific">Commensalibacter oyaizuii</name>
    <dbReference type="NCBI Taxonomy" id="3043873"/>
    <lineage>
        <taxon>Bacteria</taxon>
        <taxon>Pseudomonadati</taxon>
        <taxon>Pseudomonadota</taxon>
        <taxon>Alphaproteobacteria</taxon>
        <taxon>Acetobacterales</taxon>
        <taxon>Acetobacteraceae</taxon>
    </lineage>
</organism>
<dbReference type="RefSeq" id="WP_281448830.1">
    <property type="nucleotide sequence ID" value="NZ_JASBAO010000001.1"/>
</dbReference>
<evidence type="ECO:0000313" key="10">
    <source>
        <dbReference type="Proteomes" id="UP001431634"/>
    </source>
</evidence>
<dbReference type="InterPro" id="IPR001015">
    <property type="entry name" value="Ferrochelatase"/>
</dbReference>
<keyword evidence="3 7" id="KW-0350">Heme biosynthesis</keyword>
<reference evidence="9" key="1">
    <citation type="submission" date="2023-05" db="EMBL/GenBank/DDBJ databases">
        <title>Whole genome sequence of Commensalibacter sp.</title>
        <authorList>
            <person name="Charoenyingcharoen P."/>
            <person name="Yukphan P."/>
        </authorList>
    </citation>
    <scope>NUCLEOTIDE SEQUENCE</scope>
    <source>
        <strain evidence="9">TBRC 16381</strain>
    </source>
</reference>
<dbReference type="Pfam" id="PF00762">
    <property type="entry name" value="Ferrochelatase"/>
    <property type="match status" value="1"/>
</dbReference>
<name>A0ABT6Q3N8_9PROT</name>
<evidence type="ECO:0000256" key="7">
    <source>
        <dbReference type="HAMAP-Rule" id="MF_00323"/>
    </source>
</evidence>
<dbReference type="InterPro" id="IPR033659">
    <property type="entry name" value="Ferrochelatase_N"/>
</dbReference>
<comment type="similarity">
    <text evidence="1 7 8">Belongs to the ferrochelatase family.</text>
</comment>
<dbReference type="Gene3D" id="3.40.50.1400">
    <property type="match status" value="2"/>
</dbReference>
<gene>
    <name evidence="7 9" type="primary">hemH</name>
    <name evidence="9" type="ORF">QJV27_10255</name>
</gene>
<dbReference type="CDD" id="cd00419">
    <property type="entry name" value="Ferrochelatase_C"/>
    <property type="match status" value="1"/>
</dbReference>
<keyword evidence="2 7" id="KW-0408">Iron</keyword>
<accession>A0ABT6Q3N8</accession>